<evidence type="ECO:0000313" key="2">
    <source>
        <dbReference type="WBParaSite" id="PSU_v2.g16640.t1"/>
    </source>
</evidence>
<proteinExistence type="predicted"/>
<sequence>MDVSGDLLIEHCIQLYEFVDQYQMETIRDIIETYLIKKVSQSNVCNLANSAASLKNSKLSDYCYDFLLKCMKETTAVADLDLLDKETAVKLLKNAFTKEI</sequence>
<dbReference type="Proteomes" id="UP000887577">
    <property type="component" value="Unplaced"/>
</dbReference>
<keyword evidence="1" id="KW-1185">Reference proteome</keyword>
<dbReference type="Gene3D" id="3.30.710.10">
    <property type="entry name" value="Potassium Channel Kv1.1, Chain A"/>
    <property type="match status" value="1"/>
</dbReference>
<evidence type="ECO:0000313" key="1">
    <source>
        <dbReference type="Proteomes" id="UP000887577"/>
    </source>
</evidence>
<organism evidence="1 2">
    <name type="scientific">Panagrolaimus superbus</name>
    <dbReference type="NCBI Taxonomy" id="310955"/>
    <lineage>
        <taxon>Eukaryota</taxon>
        <taxon>Metazoa</taxon>
        <taxon>Ecdysozoa</taxon>
        <taxon>Nematoda</taxon>
        <taxon>Chromadorea</taxon>
        <taxon>Rhabditida</taxon>
        <taxon>Tylenchina</taxon>
        <taxon>Panagrolaimomorpha</taxon>
        <taxon>Panagrolaimoidea</taxon>
        <taxon>Panagrolaimidae</taxon>
        <taxon>Panagrolaimus</taxon>
    </lineage>
</organism>
<accession>A0A914YD24</accession>
<name>A0A914YD24_9BILA</name>
<dbReference type="AlphaFoldDB" id="A0A914YD24"/>
<protein>
    <submittedName>
        <fullName evidence="2">Uncharacterized protein</fullName>
    </submittedName>
</protein>
<dbReference type="InterPro" id="IPR011333">
    <property type="entry name" value="SKP1/BTB/POZ_sf"/>
</dbReference>
<reference evidence="2" key="1">
    <citation type="submission" date="2022-11" db="UniProtKB">
        <authorList>
            <consortium name="WormBaseParasite"/>
        </authorList>
    </citation>
    <scope>IDENTIFICATION</scope>
</reference>
<dbReference type="WBParaSite" id="PSU_v2.g16640.t1">
    <property type="protein sequence ID" value="PSU_v2.g16640.t1"/>
    <property type="gene ID" value="PSU_v2.g16640"/>
</dbReference>